<evidence type="ECO:0000259" key="1">
    <source>
        <dbReference type="Pfam" id="PF01979"/>
    </source>
</evidence>
<dbReference type="PANTHER" id="PTHR42717">
    <property type="entry name" value="DIHYDROOROTASE-RELATED"/>
    <property type="match status" value="1"/>
</dbReference>
<dbReference type="SUPFAM" id="SSF51556">
    <property type="entry name" value="Metallo-dependent hydrolases"/>
    <property type="match status" value="1"/>
</dbReference>
<dbReference type="PIRSF" id="PIRSF039004">
    <property type="entry name" value="ADE_EF_0837"/>
    <property type="match status" value="1"/>
</dbReference>
<dbReference type="SUPFAM" id="SSF51338">
    <property type="entry name" value="Composite domain of metallo-dependent hydrolases"/>
    <property type="match status" value="1"/>
</dbReference>
<sequence>MQEAVVIKNGLVIDPETMQIEKKDLFMKDGKFANSPHEKDVKQTEIDAAGCFVAPGFIDMHVHVFQDKTPLGINPDLVGIKQGVTTIVDAGSAGIEDFPIFKEKTAKSATEVLAFLNISKHGLCNGLSELDSMDKLVQLNDLQTCILKESTIVGLKARMSHSVVKNSGIKPLKHARKLADAVDLPIMVHIGNAPPPLVEILPLLKQGDIVTHAFHGKKGGILDEKGTLIPEAREALNAGVLFDVGHGTSSFSYEVMKLYKQQYDYPFTISTDIYLANYDNPVGSLMTTMSKLLALGFPLEELVAAVTSKPAQALSLKEQGTFQTGTRADVTIFSIKEGETSLTDSEGQQMIVDKLLTPCYTLREGKVVFKK</sequence>
<dbReference type="Gene3D" id="3.20.20.140">
    <property type="entry name" value="Metal-dependent hydrolases"/>
    <property type="match status" value="1"/>
</dbReference>
<evidence type="ECO:0000313" key="3">
    <source>
        <dbReference type="Proteomes" id="UP001223586"/>
    </source>
</evidence>
<dbReference type="InterPro" id="IPR011059">
    <property type="entry name" value="Metal-dep_hydrolase_composite"/>
</dbReference>
<keyword evidence="3" id="KW-1185">Reference proteome</keyword>
<gene>
    <name evidence="2" type="ORF">J2S08_000525</name>
</gene>
<dbReference type="Gene3D" id="2.30.40.10">
    <property type="entry name" value="Urease, subunit C, domain 1"/>
    <property type="match status" value="1"/>
</dbReference>
<protein>
    <submittedName>
        <fullName evidence="2">Dihydroorotase</fullName>
        <ecNumber evidence="2">3.5.2.3</ecNumber>
    </submittedName>
</protein>
<dbReference type="InterPro" id="IPR020043">
    <property type="entry name" value="Deacetylase_Atu3266-like"/>
</dbReference>
<proteinExistence type="predicted"/>
<comment type="caution">
    <text evidence="2">The sequence shown here is derived from an EMBL/GenBank/DDBJ whole genome shotgun (WGS) entry which is preliminary data.</text>
</comment>
<evidence type="ECO:0000313" key="2">
    <source>
        <dbReference type="EMBL" id="MDQ0174692.1"/>
    </source>
</evidence>
<reference evidence="2 3" key="1">
    <citation type="submission" date="2023-07" db="EMBL/GenBank/DDBJ databases">
        <title>Genomic Encyclopedia of Type Strains, Phase IV (KMG-IV): sequencing the most valuable type-strain genomes for metagenomic binning, comparative biology and taxonomic classification.</title>
        <authorList>
            <person name="Goeker M."/>
        </authorList>
    </citation>
    <scope>NUCLEOTIDE SEQUENCE [LARGE SCALE GENOMIC DNA]</scope>
    <source>
        <strain evidence="2 3">DSM 23837</strain>
    </source>
</reference>
<feature type="domain" description="Amidohydrolase-related" evidence="1">
    <location>
        <begin position="52"/>
        <end position="335"/>
    </location>
</feature>
<dbReference type="NCBIfam" id="NF006689">
    <property type="entry name" value="PRK09237.1"/>
    <property type="match status" value="1"/>
</dbReference>
<dbReference type="EMBL" id="JAUSTT010000002">
    <property type="protein sequence ID" value="MDQ0174692.1"/>
    <property type="molecule type" value="Genomic_DNA"/>
</dbReference>
<dbReference type="RefSeq" id="WP_307226374.1">
    <property type="nucleotide sequence ID" value="NZ_JAUSTT010000002.1"/>
</dbReference>
<accession>A0ABT9WP08</accession>
<dbReference type="PANTHER" id="PTHR42717:SF1">
    <property type="entry name" value="IMIDAZOLONEPROPIONASE AND RELATED AMIDOHYDROLASES"/>
    <property type="match status" value="1"/>
</dbReference>
<dbReference type="InterPro" id="IPR006680">
    <property type="entry name" value="Amidohydro-rel"/>
</dbReference>
<keyword evidence="2" id="KW-0378">Hydrolase</keyword>
<organism evidence="2 3">
    <name type="scientific">Bacillus chungangensis</name>
    <dbReference type="NCBI Taxonomy" id="587633"/>
    <lineage>
        <taxon>Bacteria</taxon>
        <taxon>Bacillati</taxon>
        <taxon>Bacillota</taxon>
        <taxon>Bacilli</taxon>
        <taxon>Bacillales</taxon>
        <taxon>Bacillaceae</taxon>
        <taxon>Bacillus</taxon>
    </lineage>
</organism>
<dbReference type="GO" id="GO:0004151">
    <property type="term" value="F:dihydroorotase activity"/>
    <property type="evidence" value="ECO:0007669"/>
    <property type="project" value="UniProtKB-EC"/>
</dbReference>
<name>A0ABT9WP08_9BACI</name>
<dbReference type="Proteomes" id="UP001223586">
    <property type="component" value="Unassembled WGS sequence"/>
</dbReference>
<dbReference type="Pfam" id="PF01979">
    <property type="entry name" value="Amidohydro_1"/>
    <property type="match status" value="1"/>
</dbReference>
<dbReference type="EC" id="3.5.2.3" evidence="2"/>
<dbReference type="InterPro" id="IPR032466">
    <property type="entry name" value="Metal_Hydrolase"/>
</dbReference>